<dbReference type="Proteomes" id="UP000499080">
    <property type="component" value="Unassembled WGS sequence"/>
</dbReference>
<comment type="caution">
    <text evidence="1">The sequence shown here is derived from an EMBL/GenBank/DDBJ whole genome shotgun (WGS) entry which is preliminary data.</text>
</comment>
<sequence>MSLAYAEYPLDVRESVVVQFLVYAIRDDDTQLSTRLVDFTDLKSALAYSMKYEAAKSASKFSIHARPLKIEDNACKRKDEKFESIFGALEKLLHKLAAGRKNVPLRIPKVTCCRCYKKGRVKRECLSDSIRQRNPNGVAGSDIKRSMCRESTKVETLPDESLT</sequence>
<evidence type="ECO:0008006" key="3">
    <source>
        <dbReference type="Google" id="ProtNLM"/>
    </source>
</evidence>
<dbReference type="OrthoDB" id="6467929at2759"/>
<dbReference type="AlphaFoldDB" id="A0A4Y2B9D7"/>
<protein>
    <recommendedName>
        <fullName evidence="3">CCHC-type domain-containing protein</fullName>
    </recommendedName>
</protein>
<reference evidence="1 2" key="1">
    <citation type="journal article" date="2019" name="Sci. Rep.">
        <title>Orb-weaving spider Araneus ventricosus genome elucidates the spidroin gene catalogue.</title>
        <authorList>
            <person name="Kono N."/>
            <person name="Nakamura H."/>
            <person name="Ohtoshi R."/>
            <person name="Moran D.A.P."/>
            <person name="Shinohara A."/>
            <person name="Yoshida Y."/>
            <person name="Fujiwara M."/>
            <person name="Mori M."/>
            <person name="Tomita M."/>
            <person name="Arakawa K."/>
        </authorList>
    </citation>
    <scope>NUCLEOTIDE SEQUENCE [LARGE SCALE GENOMIC DNA]</scope>
</reference>
<gene>
    <name evidence="1" type="ORF">AVEN_195651_1</name>
</gene>
<accession>A0A4Y2B9D7</accession>
<dbReference type="EMBL" id="BGPR01000061">
    <property type="protein sequence ID" value="GBL88663.1"/>
    <property type="molecule type" value="Genomic_DNA"/>
</dbReference>
<name>A0A4Y2B9D7_ARAVE</name>
<evidence type="ECO:0000313" key="2">
    <source>
        <dbReference type="Proteomes" id="UP000499080"/>
    </source>
</evidence>
<organism evidence="1 2">
    <name type="scientific">Araneus ventricosus</name>
    <name type="common">Orbweaver spider</name>
    <name type="synonym">Epeira ventricosa</name>
    <dbReference type="NCBI Taxonomy" id="182803"/>
    <lineage>
        <taxon>Eukaryota</taxon>
        <taxon>Metazoa</taxon>
        <taxon>Ecdysozoa</taxon>
        <taxon>Arthropoda</taxon>
        <taxon>Chelicerata</taxon>
        <taxon>Arachnida</taxon>
        <taxon>Araneae</taxon>
        <taxon>Araneomorphae</taxon>
        <taxon>Entelegynae</taxon>
        <taxon>Araneoidea</taxon>
        <taxon>Araneidae</taxon>
        <taxon>Araneus</taxon>
    </lineage>
</organism>
<evidence type="ECO:0000313" key="1">
    <source>
        <dbReference type="EMBL" id="GBL88663.1"/>
    </source>
</evidence>
<keyword evidence="2" id="KW-1185">Reference proteome</keyword>
<proteinExistence type="predicted"/>